<dbReference type="OMA" id="DCIRPIY"/>
<dbReference type="InterPro" id="IPR018247">
    <property type="entry name" value="EF_Hand_1_Ca_BS"/>
</dbReference>
<dbReference type="FunCoup" id="B3S874">
    <property type="interactions" value="42"/>
</dbReference>
<dbReference type="CTD" id="6757690"/>
<dbReference type="GO" id="GO:0005509">
    <property type="term" value="F:calcium ion binding"/>
    <property type="evidence" value="ECO:0007669"/>
    <property type="project" value="InterPro"/>
</dbReference>
<evidence type="ECO:0000256" key="2">
    <source>
        <dbReference type="ARBA" id="ARBA00022490"/>
    </source>
</evidence>
<feature type="domain" description="EF-hand" evidence="10">
    <location>
        <begin position="349"/>
        <end position="384"/>
    </location>
</feature>
<evidence type="ECO:0000313" key="12">
    <source>
        <dbReference type="Proteomes" id="UP000009022"/>
    </source>
</evidence>
<keyword evidence="3" id="KW-0677">Repeat</keyword>
<dbReference type="CDD" id="cd00051">
    <property type="entry name" value="EFh"/>
    <property type="match status" value="1"/>
</dbReference>
<evidence type="ECO:0000256" key="4">
    <source>
        <dbReference type="ARBA" id="ARBA00022837"/>
    </source>
</evidence>
<keyword evidence="5" id="KW-0282">Flagellum</keyword>
<protein>
    <recommendedName>
        <fullName evidence="10">EF-hand domain-containing protein</fullName>
    </recommendedName>
</protein>
<keyword evidence="8" id="KW-0966">Cell projection</keyword>
<feature type="region of interest" description="Disordered" evidence="9">
    <location>
        <begin position="151"/>
        <end position="171"/>
    </location>
</feature>
<evidence type="ECO:0000256" key="8">
    <source>
        <dbReference type="ARBA" id="ARBA00023273"/>
    </source>
</evidence>
<sequence>MLTNTGRFNDRSPGIRPAGILVAAGDTIQDCIPKDNRPTTPEKIKTFRQAILPEIGKSRTNRTKLDLVQRAEKMNHGIHTSSSESAAGLVNPYPQPIVQQILQFRKEDQTYLSRKTAPLGHTTRMKPGMPSDLDPDSTTFGIKVVKDEYASDAVNPKKSPKEVQEESLQNHDIYLRSHEAYEPGEQKKRNYTYESYNINKCYGVPTPHSNAGIHVGKALHWITDNNKGTKIVPSRVEDFHEKFQPQLGKVHDPISDSMKVPEDHKFGVIVKQDECDAGDLLHGRGPKDYLRGKDRLRGVVAAIRRQLKVSNYYNFESLKSAFNFYDKDGSGSIDNDEMREICMKFNLPIERELMEELIYYCDANNDGVIDYNEFANFLNWQDNDVPAVSARTAIIDSKAKNSASPENVFKLQKQIDKSVVDMRLSSQAINAAVGTVPTTDWRKYGVPTIRSDLPAPRVRRVADTQNYGDESDAYGLICPSNFSTIGVFENDFLVPRSPDELRDIFANIGYKLSDEEFQYILNQASAMNSNGNVSVDSFNKCLREYLKMNSSR</sequence>
<evidence type="ECO:0000256" key="6">
    <source>
        <dbReference type="ARBA" id="ARBA00023069"/>
    </source>
</evidence>
<dbReference type="InParanoid" id="B3S874"/>
<dbReference type="RefSeq" id="XP_002116383.1">
    <property type="nucleotide sequence ID" value="XM_002116347.1"/>
</dbReference>
<dbReference type="PROSITE" id="PS50222">
    <property type="entry name" value="EF_HAND_2"/>
    <property type="match status" value="2"/>
</dbReference>
<dbReference type="Gene3D" id="1.10.238.10">
    <property type="entry name" value="EF-hand"/>
    <property type="match status" value="2"/>
</dbReference>
<dbReference type="SMART" id="SM00054">
    <property type="entry name" value="EFh"/>
    <property type="match status" value="2"/>
</dbReference>
<dbReference type="OrthoDB" id="2096280at2759"/>
<comment type="subcellular location">
    <subcellularLocation>
        <location evidence="1">Cytoplasm</location>
        <location evidence="1">Cytoskeleton</location>
        <location evidence="1">Flagellum axoneme</location>
    </subcellularLocation>
</comment>
<organism evidence="11 12">
    <name type="scientific">Trichoplax adhaerens</name>
    <name type="common">Trichoplax reptans</name>
    <dbReference type="NCBI Taxonomy" id="10228"/>
    <lineage>
        <taxon>Eukaryota</taxon>
        <taxon>Metazoa</taxon>
        <taxon>Placozoa</taxon>
        <taxon>Uniplacotomia</taxon>
        <taxon>Trichoplacea</taxon>
        <taxon>Trichoplacidae</taxon>
        <taxon>Trichoplax</taxon>
    </lineage>
</organism>
<evidence type="ECO:0000256" key="1">
    <source>
        <dbReference type="ARBA" id="ARBA00004611"/>
    </source>
</evidence>
<keyword evidence="12" id="KW-1185">Reference proteome</keyword>
<feature type="domain" description="EF-hand" evidence="10">
    <location>
        <begin position="313"/>
        <end position="348"/>
    </location>
</feature>
<evidence type="ECO:0000313" key="11">
    <source>
        <dbReference type="EMBL" id="EDV21053.1"/>
    </source>
</evidence>
<keyword evidence="4" id="KW-0106">Calcium</keyword>
<dbReference type="eggNOG" id="ENOG502QV2M">
    <property type="taxonomic scope" value="Eukaryota"/>
</dbReference>
<dbReference type="SUPFAM" id="SSF47473">
    <property type="entry name" value="EF-hand"/>
    <property type="match status" value="2"/>
</dbReference>
<dbReference type="HOGENOM" id="CLU_017580_0_0_1"/>
<dbReference type="InterPro" id="IPR002048">
    <property type="entry name" value="EF_hand_dom"/>
</dbReference>
<dbReference type="Pfam" id="PF25325">
    <property type="entry name" value="EF-hand_EFHB_C"/>
    <property type="match status" value="1"/>
</dbReference>
<dbReference type="PhylomeDB" id="B3S874"/>
<name>B3S874_TRIAD</name>
<dbReference type="InterPro" id="IPR040193">
    <property type="entry name" value="EFHC1/EFHC2/EFHB"/>
</dbReference>
<dbReference type="Pfam" id="PF13499">
    <property type="entry name" value="EF-hand_7"/>
    <property type="match status" value="1"/>
</dbReference>
<reference evidence="11 12" key="1">
    <citation type="journal article" date="2008" name="Nature">
        <title>The Trichoplax genome and the nature of placozoans.</title>
        <authorList>
            <person name="Srivastava M."/>
            <person name="Begovic E."/>
            <person name="Chapman J."/>
            <person name="Putnam N.H."/>
            <person name="Hellsten U."/>
            <person name="Kawashima T."/>
            <person name="Kuo A."/>
            <person name="Mitros T."/>
            <person name="Salamov A."/>
            <person name="Carpenter M.L."/>
            <person name="Signorovitch A.Y."/>
            <person name="Moreno M.A."/>
            <person name="Kamm K."/>
            <person name="Grimwood J."/>
            <person name="Schmutz J."/>
            <person name="Shapiro H."/>
            <person name="Grigoriev I.V."/>
            <person name="Buss L.W."/>
            <person name="Schierwater B."/>
            <person name="Dellaporta S.L."/>
            <person name="Rokhsar D.S."/>
        </authorList>
    </citation>
    <scope>NUCLEOTIDE SEQUENCE [LARGE SCALE GENOMIC DNA]</scope>
    <source>
        <strain evidence="11 12">Grell-BS-1999</strain>
    </source>
</reference>
<dbReference type="PANTHER" id="PTHR12086:SF12">
    <property type="entry name" value="EF-HAND DOMAIN-CONTAINING FAMILY MEMBER B"/>
    <property type="match status" value="1"/>
</dbReference>
<evidence type="ECO:0000256" key="9">
    <source>
        <dbReference type="SAM" id="MobiDB-lite"/>
    </source>
</evidence>
<evidence type="ECO:0000256" key="5">
    <source>
        <dbReference type="ARBA" id="ARBA00022846"/>
    </source>
</evidence>
<dbReference type="PANTHER" id="PTHR12086">
    <property type="entry name" value="EF-HAND DOMAIN C-TERMINAL CONTAINING PROTEIN"/>
    <property type="match status" value="1"/>
</dbReference>
<gene>
    <name evidence="11" type="ORF">TRIADDRAFT_60435</name>
</gene>
<dbReference type="EMBL" id="DS985255">
    <property type="protein sequence ID" value="EDV21053.1"/>
    <property type="molecule type" value="Genomic_DNA"/>
</dbReference>
<dbReference type="PROSITE" id="PS00018">
    <property type="entry name" value="EF_HAND_1"/>
    <property type="match status" value="2"/>
</dbReference>
<dbReference type="InterPro" id="IPR057428">
    <property type="entry name" value="EFHB_EF-hand_C"/>
</dbReference>
<keyword evidence="6" id="KW-0969">Cilium</keyword>
<keyword evidence="7" id="KW-0206">Cytoskeleton</keyword>
<dbReference type="Proteomes" id="UP000009022">
    <property type="component" value="Unassembled WGS sequence"/>
</dbReference>
<evidence type="ECO:0000256" key="3">
    <source>
        <dbReference type="ARBA" id="ARBA00022737"/>
    </source>
</evidence>
<accession>B3S874</accession>
<dbReference type="GeneID" id="6757690"/>
<dbReference type="KEGG" id="tad:TRIADDRAFT_60435"/>
<dbReference type="InterPro" id="IPR011992">
    <property type="entry name" value="EF-hand-dom_pair"/>
</dbReference>
<proteinExistence type="predicted"/>
<evidence type="ECO:0000256" key="7">
    <source>
        <dbReference type="ARBA" id="ARBA00023212"/>
    </source>
</evidence>
<evidence type="ECO:0000259" key="10">
    <source>
        <dbReference type="PROSITE" id="PS50222"/>
    </source>
</evidence>
<dbReference type="AlphaFoldDB" id="B3S874"/>
<dbReference type="STRING" id="10228.B3S874"/>
<keyword evidence="2" id="KW-0963">Cytoplasm</keyword>